<comment type="caution">
    <text evidence="1">The sequence shown here is derived from an EMBL/GenBank/DDBJ whole genome shotgun (WGS) entry which is preliminary data.</text>
</comment>
<keyword evidence="2" id="KW-1185">Reference proteome</keyword>
<name>A0A176RYX7_9GAMM</name>
<proteinExistence type="predicted"/>
<dbReference type="EMBL" id="LUTY01002030">
    <property type="protein sequence ID" value="OAD20888.1"/>
    <property type="molecule type" value="Genomic_DNA"/>
</dbReference>
<reference evidence="1 2" key="1">
    <citation type="submission" date="2016-05" db="EMBL/GenBank/DDBJ databases">
        <title>Single-cell genome of chain-forming Candidatus Thiomargarita nelsonii and comparison to other large sulfur-oxidizing bacteria.</title>
        <authorList>
            <person name="Winkel M."/>
            <person name="Salman V."/>
            <person name="Woyke T."/>
            <person name="Schulz-Vogt H."/>
            <person name="Richter M."/>
            <person name="Flood B."/>
            <person name="Bailey J."/>
            <person name="Amann R."/>
            <person name="Mussmann M."/>
        </authorList>
    </citation>
    <scope>NUCLEOTIDE SEQUENCE [LARGE SCALE GENOMIC DNA]</scope>
    <source>
        <strain evidence="1 2">THI036</strain>
    </source>
</reference>
<organism evidence="1 2">
    <name type="scientific">Candidatus Thiomargarita nelsonii</name>
    <dbReference type="NCBI Taxonomy" id="1003181"/>
    <lineage>
        <taxon>Bacteria</taxon>
        <taxon>Pseudomonadati</taxon>
        <taxon>Pseudomonadota</taxon>
        <taxon>Gammaproteobacteria</taxon>
        <taxon>Thiotrichales</taxon>
        <taxon>Thiotrichaceae</taxon>
        <taxon>Thiomargarita</taxon>
    </lineage>
</organism>
<dbReference type="Proteomes" id="UP000076962">
    <property type="component" value="Unassembled WGS sequence"/>
</dbReference>
<accession>A0A176RYX7</accession>
<sequence>MTCVTCLKPILSRNKSKKFIMPTYSVPKPTTINGGERVNLIFFTLWLRPIF</sequence>
<dbReference type="AlphaFoldDB" id="A0A176RYX7"/>
<evidence type="ECO:0000313" key="2">
    <source>
        <dbReference type="Proteomes" id="UP000076962"/>
    </source>
</evidence>
<gene>
    <name evidence="1" type="ORF">THIOM_003375</name>
</gene>
<evidence type="ECO:0000313" key="1">
    <source>
        <dbReference type="EMBL" id="OAD20888.1"/>
    </source>
</evidence>
<protein>
    <submittedName>
        <fullName evidence="1">Uncharacterized protein</fullName>
    </submittedName>
</protein>